<dbReference type="RefSeq" id="WP_308479535.1">
    <property type="nucleotide sequence ID" value="NZ_OY726397.1"/>
</dbReference>
<evidence type="ECO:0000259" key="3">
    <source>
        <dbReference type="Pfam" id="PF25547"/>
    </source>
</evidence>
<evidence type="ECO:0000313" key="4">
    <source>
        <dbReference type="EMBL" id="CAJ1509563.1"/>
    </source>
</evidence>
<dbReference type="InterPro" id="IPR038332">
    <property type="entry name" value="PPE_sf"/>
</dbReference>
<protein>
    <submittedName>
        <fullName evidence="4">Glycohydrolase toxin TNT-related protein</fullName>
    </submittedName>
</protein>
<evidence type="ECO:0000259" key="2">
    <source>
        <dbReference type="Pfam" id="PF14021"/>
    </source>
</evidence>
<feature type="domain" description="TNT" evidence="2">
    <location>
        <begin position="757"/>
        <end position="854"/>
    </location>
</feature>
<sequence>MTEPLVVDPASLSGAGAAVASTGDGLVAALSTLTAAYNADTGQDSAGAAFGYAYQESGLEIVTAVAAGVNALRTTGYLVQVTAANYSMAEVAADIGRRASPLPAPAAPTEYPTPGGDPDVNGPGTSPPVLWYLVQAVVGNVWPNGKPAELRAAAGAWRQLAEPLSGLATSVSGPTNTIGAQQVPEREAMRGAVADIGSAMSTLAGHSQSLADELDGFADDVQTTQNAVRRLLDTLKSVVGSVVDKGILGTVFELVTGDADDKIREVAADIKVVINNHKRQADARKELVARLKEGIKSTSRELQVAARKELVEHLGSTAGNHIANMLDARTDYQLGLSAMGPLNLVEGLLAFDPADPKGALESLNGMAEAAMLFNPATALPTIAMDPQGSWETLKGIVHADDIFTSDRPFLGVGALGFDAATALVPGGAATKAGSVAKVGDDVAQAGRAGRHGEGPVEGLPEISRNTAELGDIRRSAENISDRLDDLGGTPVELPPASGKPVPGPQLSEPSTPPVARGGAPTSPATPAPGVATAAQVDVPPSGGPEGGARTEAAAPAPRGEVSVSPVPESGPTQKGAAPGGPAVDAGSAGSHNADSSVGGQQHIPSGGAAPAGSEVPSGGGASPTLPDSGLSGSGDGDRGPDRSGSRDHGESGSGGPGLGRDLEDIRNSSPAPGRDYGFAPSEAFAHVSSPADEIARLNDGGVPSNVTDGYDPLAGRTVDQFEREFTVLKEDGTRRWDWTTQAPNQGFAGPPMVTDHVPQGHSLDRLGFEKGAFMADEGAPLSTRGMPPGVASDYHRYVGTGQPIPPDLNAEIRYGPAVGAFGQPGGAIQWVAVYKDTMFEVPVEVLVRSGVVDEIPTR</sequence>
<feature type="compositionally biased region" description="Low complexity" evidence="1">
    <location>
        <begin position="515"/>
        <end position="534"/>
    </location>
</feature>
<proteinExistence type="predicted"/>
<dbReference type="Pfam" id="PF25547">
    <property type="entry name" value="WXG100_2"/>
    <property type="match status" value="1"/>
</dbReference>
<dbReference type="Pfam" id="PF14021">
    <property type="entry name" value="TNT"/>
    <property type="match status" value="1"/>
</dbReference>
<evidence type="ECO:0000256" key="1">
    <source>
        <dbReference type="SAM" id="MobiDB-lite"/>
    </source>
</evidence>
<feature type="region of interest" description="Disordered" evidence="1">
    <location>
        <begin position="481"/>
        <end position="679"/>
    </location>
</feature>
<evidence type="ECO:0000313" key="5">
    <source>
        <dbReference type="Proteomes" id="UP001190465"/>
    </source>
</evidence>
<feature type="region of interest" description="Disordered" evidence="1">
    <location>
        <begin position="101"/>
        <end position="124"/>
    </location>
</feature>
<reference evidence="4 5" key="1">
    <citation type="submission" date="2023-08" db="EMBL/GenBank/DDBJ databases">
        <authorList>
            <person name="Folkvardsen B D."/>
            <person name="Norman A."/>
        </authorList>
    </citation>
    <scope>NUCLEOTIDE SEQUENCE [LARGE SCALE GENOMIC DNA]</scope>
    <source>
        <strain evidence="4 5">Mu0053</strain>
    </source>
</reference>
<feature type="compositionally biased region" description="Polar residues" evidence="1">
    <location>
        <begin position="592"/>
        <end position="603"/>
    </location>
</feature>
<organism evidence="4 5">
    <name type="scientific">[Mycobacterium] burgundiense</name>
    <dbReference type="NCBI Taxonomy" id="3064286"/>
    <lineage>
        <taxon>Bacteria</taxon>
        <taxon>Bacillati</taxon>
        <taxon>Actinomycetota</taxon>
        <taxon>Actinomycetes</taxon>
        <taxon>Mycobacteriales</taxon>
        <taxon>Mycobacteriaceae</taxon>
        <taxon>Mycolicibacterium</taxon>
    </lineage>
</organism>
<dbReference type="InterPro" id="IPR057746">
    <property type="entry name" value="CpnT-like_N"/>
</dbReference>
<gene>
    <name evidence="4" type="ORF">MU0053_004226</name>
</gene>
<dbReference type="Gene3D" id="1.20.1260.20">
    <property type="entry name" value="PPE superfamily"/>
    <property type="match status" value="1"/>
</dbReference>
<feature type="compositionally biased region" description="Low complexity" evidence="1">
    <location>
        <begin position="575"/>
        <end position="590"/>
    </location>
</feature>
<keyword evidence="5" id="KW-1185">Reference proteome</keyword>
<feature type="compositionally biased region" description="Basic and acidic residues" evidence="1">
    <location>
        <begin position="635"/>
        <end position="650"/>
    </location>
</feature>
<accession>A0ABM9M3I0</accession>
<dbReference type="InterPro" id="IPR025331">
    <property type="entry name" value="TNT"/>
</dbReference>
<name>A0ABM9M3I0_9MYCO</name>
<feature type="domain" description="Outer membrane channel protein CpnT-like N-terminal" evidence="3">
    <location>
        <begin position="129"/>
        <end position="229"/>
    </location>
</feature>
<dbReference type="EMBL" id="OY726397">
    <property type="protein sequence ID" value="CAJ1509563.1"/>
    <property type="molecule type" value="Genomic_DNA"/>
</dbReference>
<dbReference type="Proteomes" id="UP001190465">
    <property type="component" value="Chromosome"/>
</dbReference>